<keyword evidence="3" id="KW-1185">Reference proteome</keyword>
<evidence type="ECO:0000313" key="2">
    <source>
        <dbReference type="EMBL" id="PWR73698.1"/>
    </source>
</evidence>
<evidence type="ECO:0000313" key="3">
    <source>
        <dbReference type="Proteomes" id="UP000245657"/>
    </source>
</evidence>
<dbReference type="Proteomes" id="UP000245657">
    <property type="component" value="Unassembled WGS sequence"/>
</dbReference>
<comment type="caution">
    <text evidence="2">The sequence shown here is derived from an EMBL/GenBank/DDBJ whole genome shotgun (WGS) entry which is preliminary data.</text>
</comment>
<sequence>MKNQVITGFSSPNQKRSYEKRCAGIRILFHVDFDIGDESGKPVLPLIIMKTYKRFGIITICIVMISFCLCIFPVVGNTINGVTTITGTSYSDPITTTTTFDGSFYRVKNDVTGKVILTMPEREFQMRRPALEAKYRITGPDSSGRVTYYDPVTSVVVSPGASEMMSFYDQPLNTGYKSGMVDTITISDSVNRGNFGTEYKTYY</sequence>
<evidence type="ECO:0000256" key="1">
    <source>
        <dbReference type="SAM" id="Phobius"/>
    </source>
</evidence>
<proteinExistence type="predicted"/>
<dbReference type="AlphaFoldDB" id="A0A2V2NB41"/>
<accession>A0A2V2NB41</accession>
<dbReference type="RefSeq" id="WP_109966979.1">
    <property type="nucleotide sequence ID" value="NZ_CP176093.1"/>
</dbReference>
<keyword evidence="1" id="KW-0812">Transmembrane</keyword>
<dbReference type="EMBL" id="QGMY01000002">
    <property type="protein sequence ID" value="PWR73698.1"/>
    <property type="molecule type" value="Genomic_DNA"/>
</dbReference>
<name>A0A2V2NB41_9EURY</name>
<protein>
    <submittedName>
        <fullName evidence="2">Uncharacterized protein</fullName>
    </submittedName>
</protein>
<gene>
    <name evidence="2" type="ORF">DK846_00560</name>
</gene>
<organism evidence="2 3">
    <name type="scientific">Methanospirillum lacunae</name>
    <dbReference type="NCBI Taxonomy" id="668570"/>
    <lineage>
        <taxon>Archaea</taxon>
        <taxon>Methanobacteriati</taxon>
        <taxon>Methanobacteriota</taxon>
        <taxon>Stenosarchaea group</taxon>
        <taxon>Methanomicrobia</taxon>
        <taxon>Methanomicrobiales</taxon>
        <taxon>Methanospirillaceae</taxon>
        <taxon>Methanospirillum</taxon>
    </lineage>
</organism>
<reference evidence="2 3" key="1">
    <citation type="submission" date="2018-05" db="EMBL/GenBank/DDBJ databases">
        <title>Draft genome of Methanospirillum lacunae Ki8-1.</title>
        <authorList>
            <person name="Dueholm M.S."/>
            <person name="Nielsen P.H."/>
            <person name="Bakmann L.F."/>
            <person name="Otzen D.E."/>
        </authorList>
    </citation>
    <scope>NUCLEOTIDE SEQUENCE [LARGE SCALE GENOMIC DNA]</scope>
    <source>
        <strain evidence="2 3">Ki8-1</strain>
    </source>
</reference>
<keyword evidence="1" id="KW-1133">Transmembrane helix</keyword>
<keyword evidence="1" id="KW-0472">Membrane</keyword>
<dbReference type="GeneID" id="97549015"/>
<feature type="transmembrane region" description="Helical" evidence="1">
    <location>
        <begin position="55"/>
        <end position="75"/>
    </location>
</feature>